<dbReference type="Gene3D" id="2.160.20.80">
    <property type="entry name" value="E3 ubiquitin-protein ligase SopA"/>
    <property type="match status" value="2"/>
</dbReference>
<dbReference type="SUPFAM" id="SSF141571">
    <property type="entry name" value="Pentapeptide repeat-like"/>
    <property type="match status" value="2"/>
</dbReference>
<proteinExistence type="predicted"/>
<dbReference type="PANTHER" id="PTHR14136:SF17">
    <property type="entry name" value="BTB_POZ DOMAIN-CONTAINING PROTEIN KCTD9"/>
    <property type="match status" value="1"/>
</dbReference>
<name>A0A6V8M1D5_9BACT</name>
<gene>
    <name evidence="3" type="primary">pipB2_4</name>
    <name evidence="3" type="ORF">NNJEOMEG_03634</name>
</gene>
<dbReference type="InterPro" id="IPR018683">
    <property type="entry name" value="DUF2169"/>
</dbReference>
<evidence type="ECO:0000313" key="3">
    <source>
        <dbReference type="EMBL" id="GFK95766.1"/>
    </source>
</evidence>
<evidence type="ECO:0000313" key="4">
    <source>
        <dbReference type="Proteomes" id="UP000494245"/>
    </source>
</evidence>
<protein>
    <submittedName>
        <fullName evidence="3">Secreted effector protein PipB2</fullName>
    </submittedName>
</protein>
<dbReference type="Pfam" id="PF09937">
    <property type="entry name" value="DUF2169"/>
    <property type="match status" value="1"/>
</dbReference>
<dbReference type="Pfam" id="PF13599">
    <property type="entry name" value="Pentapeptide_4"/>
    <property type="match status" value="1"/>
</dbReference>
<comment type="caution">
    <text evidence="3">The sequence shown here is derived from an EMBL/GenBank/DDBJ whole genome shotgun (WGS) entry which is preliminary data.</text>
</comment>
<sequence length="1245" mass="135428">MKILKEAHHSPMFLPTALAGRMRLVCTVMVYFGFDDPEAPLPDREMWPEVMKLLPKPPVLDVGLPKPRAEVLAAGKCFAPGGKPRLASQVSISAGGVKKTLDVFGDRRWVYTGNALTGVTDPEPFTVMPLEWERAYGGKADPRNPKGRGMPPGKPGEKPEKPVFLPNVEYHGKLVGSPEDAPEPASFLPLDVMHPERQKRAGTYDDAWKNERWPYYPDDLDPDFFQQAPPDQWNQSFFRGGEAVEIVNMHPERQLVSFRLPQFKPRLFLTRKEAPKAPPEKDTFEEVALNMDTVWLFPEVLRGVAVWRGVFRTERDDMADLRYVYLATEAAGTAPQTLEHYLEAQNRRVAAMKPVAPVIPDANQKVNRELLKFGRVKKDIERIKAQAKGQTPVMPREPAEMAAVNRKVVDQGLATLDKMEAMARDMQDKFGWRAVLDPASFAPRRAQLLETAQKIDQSLAKAAQTKASLTAMKADMKKEMGETMKARIAPEHLAKAGIDPDNLLPDPDDGLGPWHRMAFPFAVQARRSLEGEPALMARLESAGFKTPTLSRAWLGYNAAPLAQEGADWGLPPGPFTIPRGLVLPRFEGRKLTRLFVLPDWPEAGAPLWQGTPVPGSAEGALWLPGPDEVAPVAVAASEPEALLLEQEVGDVCHVLALADPKIAPPKEAAKALKDAPNVLVTAPKDAQERLAPAAPWLPLSDKAAWLPLPQGKDCLEARLQKADLREWVFDALPPAAIGIPEDDPVPAFGPAPPKKRPAIPDIAGLIQAAHAEIKAFHEARFDGFKATMKDVENQAREAMAKHGKDFDQVMAEAKAAPRKPFDQLGEEMAAQMESKRDALKAQGLLTPDKEADITKAAAQARQLGADSEARWQAGQQKLAEAKAKIEAAKKAQGQGVPEDMKARFKEAGMDLDAMRPRTREEVVEMHAGGRSLAQSILAGVDLSGLDLAGADFTACRLTETKFVGARLDGCTFARSMAQNADFSGASLKGARFNQAMLTRTSFAKSNLSGADFHQASFAQADLSGADLSGADLRLASLSKANLTGAVFSGARLKLMAVQECEAKNASFREADMERVLIRKTGLDGADFSDADLKSTQLQQCKGQGVRFSRTRFTKGALAQNEMPGADFTGAQATHLSVRECQMPGADFRKGSFTACRVENSELPGARLRGVSARGTSFPGSNLEGADLSGSDFLFGSFAKARIVAADLRGASCFGVDFHKAVVGKTRFDGTNLTMTALHGKADLLE</sequence>
<dbReference type="Proteomes" id="UP000494245">
    <property type="component" value="Unassembled WGS sequence"/>
</dbReference>
<keyword evidence="4" id="KW-1185">Reference proteome</keyword>
<accession>A0A6V8M1D5</accession>
<dbReference type="InterPro" id="IPR001646">
    <property type="entry name" value="5peptide_repeat"/>
</dbReference>
<feature type="domain" description="DUF2169" evidence="2">
    <location>
        <begin position="20"/>
        <end position="308"/>
    </location>
</feature>
<evidence type="ECO:0000256" key="1">
    <source>
        <dbReference type="SAM" id="MobiDB-lite"/>
    </source>
</evidence>
<organism evidence="3 4">
    <name type="scientific">Fundidesulfovibrio magnetotacticus</name>
    <dbReference type="NCBI Taxonomy" id="2730080"/>
    <lineage>
        <taxon>Bacteria</taxon>
        <taxon>Pseudomonadati</taxon>
        <taxon>Thermodesulfobacteriota</taxon>
        <taxon>Desulfovibrionia</taxon>
        <taxon>Desulfovibrionales</taxon>
        <taxon>Desulfovibrionaceae</taxon>
        <taxon>Fundidesulfovibrio</taxon>
    </lineage>
</organism>
<dbReference type="RefSeq" id="WP_173086908.1">
    <property type="nucleotide sequence ID" value="NZ_BLTE01000022.1"/>
</dbReference>
<dbReference type="EMBL" id="BLTE01000022">
    <property type="protein sequence ID" value="GFK95766.1"/>
    <property type="molecule type" value="Genomic_DNA"/>
</dbReference>
<feature type="region of interest" description="Disordered" evidence="1">
    <location>
        <begin position="136"/>
        <end position="160"/>
    </location>
</feature>
<dbReference type="InterPro" id="IPR051082">
    <property type="entry name" value="Pentapeptide-BTB/POZ_domain"/>
</dbReference>
<reference evidence="3 4" key="1">
    <citation type="submission" date="2020-04" db="EMBL/GenBank/DDBJ databases">
        <authorList>
            <consortium name="Desulfovibrio sp. FSS-1 genome sequencing consortium"/>
            <person name="Shimoshige H."/>
            <person name="Kobayashi H."/>
            <person name="Maekawa T."/>
        </authorList>
    </citation>
    <scope>NUCLEOTIDE SEQUENCE [LARGE SCALE GENOMIC DNA]</scope>
    <source>
        <strain evidence="3 4">SIID29052-01</strain>
    </source>
</reference>
<reference evidence="3 4" key="2">
    <citation type="submission" date="2020-05" db="EMBL/GenBank/DDBJ databases">
        <title>Draft genome sequence of Desulfovibrio sp. strainFSS-1.</title>
        <authorList>
            <person name="Shimoshige H."/>
            <person name="Kobayashi H."/>
            <person name="Maekawa T."/>
        </authorList>
    </citation>
    <scope>NUCLEOTIDE SEQUENCE [LARGE SCALE GENOMIC DNA]</scope>
    <source>
        <strain evidence="3 4">SIID29052-01</strain>
    </source>
</reference>
<dbReference type="Pfam" id="PF00805">
    <property type="entry name" value="Pentapeptide"/>
    <property type="match status" value="2"/>
</dbReference>
<evidence type="ECO:0000259" key="2">
    <source>
        <dbReference type="Pfam" id="PF09937"/>
    </source>
</evidence>
<dbReference type="AlphaFoldDB" id="A0A6V8M1D5"/>
<dbReference type="PANTHER" id="PTHR14136">
    <property type="entry name" value="BTB_POZ DOMAIN-CONTAINING PROTEIN KCTD9"/>
    <property type="match status" value="1"/>
</dbReference>